<keyword evidence="5" id="KW-0547">Nucleotide-binding</keyword>
<reference evidence="14 15" key="1">
    <citation type="submission" date="2020-02" db="EMBL/GenBank/DDBJ databases">
        <title>Bacillus aquiflavi sp. nov., isolated from yellow water of strong flavor Chinese baijiu in Yibin region of China.</title>
        <authorList>
            <person name="Xie J."/>
        </authorList>
    </citation>
    <scope>NUCLEOTIDE SEQUENCE [LARGE SCALE GENOMIC DNA]</scope>
    <source>
        <strain evidence="14 15">3H-10</strain>
    </source>
</reference>
<evidence type="ECO:0000256" key="6">
    <source>
        <dbReference type="ARBA" id="ARBA00022777"/>
    </source>
</evidence>
<dbReference type="InterPro" id="IPR003594">
    <property type="entry name" value="HATPase_dom"/>
</dbReference>
<keyword evidence="3" id="KW-0597">Phosphoprotein</keyword>
<name>A0A6B3VZX9_9BACI</name>
<feature type="transmembrane region" description="Helical" evidence="10">
    <location>
        <begin position="5"/>
        <end position="20"/>
    </location>
</feature>
<sequence length="367" mass="42495">MKEFLLRISIFSIFWFGFIIESGSRSLLPAILFICALTIGSYFFLAVIKKPLLLYIGISLLIFFAYILNSNDENLYTALLLLYIHIESIYQLKTIHFRIFTAFHFILFLFIVISNNAQLEWLMFFSLVYFIALSLNNMVHNRKEQRNMYEELLGEFRKLKRASYETDRTARLEERTRIARDMHDSVGHKLTALQMQIEILSMQKTELDVSELKKLARESLEETRHAVKALKVEESEGIATVLNLIRKLESESHVFVQFTTKQRVLSAKLSNKQSVALYRVIQEALTNAMRHAHSKEIHVILGRSATGDLTFKISNRIHQQKPLQLGFGLSSMKERINELGGTVSIYQTENEFIISGTLPLKEKDRSC</sequence>
<dbReference type="RefSeq" id="WP_163240752.1">
    <property type="nucleotide sequence ID" value="NZ_JAAIWN010000008.1"/>
</dbReference>
<comment type="caution">
    <text evidence="14">The sequence shown here is derived from an EMBL/GenBank/DDBJ whole genome shotgun (WGS) entry which is preliminary data.</text>
</comment>
<proteinExistence type="predicted"/>
<evidence type="ECO:0000313" key="14">
    <source>
        <dbReference type="EMBL" id="NEY80894.1"/>
    </source>
</evidence>
<dbReference type="PANTHER" id="PTHR24421:SF10">
    <property type="entry name" value="NITRATE_NITRITE SENSOR PROTEIN NARQ"/>
    <property type="match status" value="1"/>
</dbReference>
<evidence type="ECO:0000256" key="10">
    <source>
        <dbReference type="SAM" id="Phobius"/>
    </source>
</evidence>
<evidence type="ECO:0000256" key="2">
    <source>
        <dbReference type="ARBA" id="ARBA00012438"/>
    </source>
</evidence>
<evidence type="ECO:0000256" key="9">
    <source>
        <dbReference type="SAM" id="Coils"/>
    </source>
</evidence>
<dbReference type="Gene3D" id="1.20.5.1930">
    <property type="match status" value="1"/>
</dbReference>
<evidence type="ECO:0000259" key="12">
    <source>
        <dbReference type="Pfam" id="PF07730"/>
    </source>
</evidence>
<dbReference type="Proteomes" id="UP000570010">
    <property type="component" value="Unassembled WGS sequence"/>
</dbReference>
<gene>
    <name evidence="14" type="ORF">G4D64_04990</name>
    <name evidence="13" type="ORF">H1Z61_05030</name>
</gene>
<evidence type="ECO:0000256" key="1">
    <source>
        <dbReference type="ARBA" id="ARBA00000085"/>
    </source>
</evidence>
<dbReference type="GO" id="GO:0005524">
    <property type="term" value="F:ATP binding"/>
    <property type="evidence" value="ECO:0007669"/>
    <property type="project" value="UniProtKB-KW"/>
</dbReference>
<keyword evidence="9" id="KW-0175">Coiled coil</keyword>
<feature type="transmembrane region" description="Helical" evidence="10">
    <location>
        <begin position="52"/>
        <end position="68"/>
    </location>
</feature>
<feature type="transmembrane region" description="Helical" evidence="10">
    <location>
        <begin position="121"/>
        <end position="139"/>
    </location>
</feature>
<evidence type="ECO:0000256" key="4">
    <source>
        <dbReference type="ARBA" id="ARBA00022679"/>
    </source>
</evidence>
<dbReference type="CDD" id="cd16917">
    <property type="entry name" value="HATPase_UhpB-NarQ-NarX-like"/>
    <property type="match status" value="1"/>
</dbReference>
<feature type="transmembrane region" description="Helical" evidence="10">
    <location>
        <begin position="26"/>
        <end position="45"/>
    </location>
</feature>
<dbReference type="Pfam" id="PF07730">
    <property type="entry name" value="HisKA_3"/>
    <property type="match status" value="1"/>
</dbReference>
<dbReference type="Proteomes" id="UP000472971">
    <property type="component" value="Unassembled WGS sequence"/>
</dbReference>
<keyword evidence="10" id="KW-0472">Membrane</keyword>
<keyword evidence="10" id="KW-0812">Transmembrane</keyword>
<keyword evidence="7" id="KW-0067">ATP-binding</keyword>
<keyword evidence="10" id="KW-1133">Transmembrane helix</keyword>
<dbReference type="SUPFAM" id="SSF55874">
    <property type="entry name" value="ATPase domain of HSP90 chaperone/DNA topoisomerase II/histidine kinase"/>
    <property type="match status" value="1"/>
</dbReference>
<evidence type="ECO:0000313" key="13">
    <source>
        <dbReference type="EMBL" id="MBA4536527.1"/>
    </source>
</evidence>
<evidence type="ECO:0000313" key="16">
    <source>
        <dbReference type="Proteomes" id="UP000570010"/>
    </source>
</evidence>
<dbReference type="Pfam" id="PF02518">
    <property type="entry name" value="HATPase_c"/>
    <property type="match status" value="1"/>
</dbReference>
<accession>A0A6B3VZX9</accession>
<feature type="coiled-coil region" evidence="9">
    <location>
        <begin position="202"/>
        <end position="233"/>
    </location>
</feature>
<dbReference type="InterPro" id="IPR011712">
    <property type="entry name" value="Sig_transdc_His_kin_sub3_dim/P"/>
</dbReference>
<evidence type="ECO:0000259" key="11">
    <source>
        <dbReference type="Pfam" id="PF02518"/>
    </source>
</evidence>
<dbReference type="EMBL" id="JACEIO010000008">
    <property type="protein sequence ID" value="MBA4536527.1"/>
    <property type="molecule type" value="Genomic_DNA"/>
</dbReference>
<evidence type="ECO:0000256" key="3">
    <source>
        <dbReference type="ARBA" id="ARBA00022553"/>
    </source>
</evidence>
<feature type="transmembrane region" description="Helical" evidence="10">
    <location>
        <begin position="97"/>
        <end position="115"/>
    </location>
</feature>
<keyword evidence="15" id="KW-1185">Reference proteome</keyword>
<dbReference type="PANTHER" id="PTHR24421">
    <property type="entry name" value="NITRATE/NITRITE SENSOR PROTEIN NARX-RELATED"/>
    <property type="match status" value="1"/>
</dbReference>
<evidence type="ECO:0000256" key="7">
    <source>
        <dbReference type="ARBA" id="ARBA00022840"/>
    </source>
</evidence>
<dbReference type="Gene3D" id="3.30.565.10">
    <property type="entry name" value="Histidine kinase-like ATPase, C-terminal domain"/>
    <property type="match status" value="1"/>
</dbReference>
<protein>
    <recommendedName>
        <fullName evidence="2">histidine kinase</fullName>
        <ecNumber evidence="2">2.7.13.3</ecNumber>
    </recommendedName>
</protein>
<dbReference type="EMBL" id="JAAIWN010000008">
    <property type="protein sequence ID" value="NEY80894.1"/>
    <property type="molecule type" value="Genomic_DNA"/>
</dbReference>
<dbReference type="AlphaFoldDB" id="A0A6B3VZX9"/>
<feature type="domain" description="Histidine kinase/HSP90-like ATPase" evidence="11">
    <location>
        <begin position="274"/>
        <end position="349"/>
    </location>
</feature>
<organism evidence="14 15">
    <name type="scientific">Bacillus aquiflavi</name>
    <dbReference type="NCBI Taxonomy" id="2672567"/>
    <lineage>
        <taxon>Bacteria</taxon>
        <taxon>Bacillati</taxon>
        <taxon>Bacillota</taxon>
        <taxon>Bacilli</taxon>
        <taxon>Bacillales</taxon>
        <taxon>Bacillaceae</taxon>
        <taxon>Bacillus</taxon>
    </lineage>
</organism>
<dbReference type="GO" id="GO:0046983">
    <property type="term" value="F:protein dimerization activity"/>
    <property type="evidence" value="ECO:0007669"/>
    <property type="project" value="InterPro"/>
</dbReference>
<keyword evidence="8" id="KW-0902">Two-component regulatory system</keyword>
<evidence type="ECO:0000256" key="8">
    <source>
        <dbReference type="ARBA" id="ARBA00023012"/>
    </source>
</evidence>
<dbReference type="GO" id="GO:0000155">
    <property type="term" value="F:phosphorelay sensor kinase activity"/>
    <property type="evidence" value="ECO:0007669"/>
    <property type="project" value="InterPro"/>
</dbReference>
<evidence type="ECO:0000313" key="15">
    <source>
        <dbReference type="Proteomes" id="UP000472971"/>
    </source>
</evidence>
<comment type="catalytic activity">
    <reaction evidence="1">
        <text>ATP + protein L-histidine = ADP + protein N-phospho-L-histidine.</text>
        <dbReference type="EC" id="2.7.13.3"/>
    </reaction>
</comment>
<keyword evidence="4" id="KW-0808">Transferase</keyword>
<dbReference type="EC" id="2.7.13.3" evidence="2"/>
<dbReference type="GO" id="GO:0016020">
    <property type="term" value="C:membrane"/>
    <property type="evidence" value="ECO:0007669"/>
    <property type="project" value="InterPro"/>
</dbReference>
<evidence type="ECO:0000256" key="5">
    <source>
        <dbReference type="ARBA" id="ARBA00022741"/>
    </source>
</evidence>
<dbReference type="InterPro" id="IPR036890">
    <property type="entry name" value="HATPase_C_sf"/>
</dbReference>
<dbReference type="InterPro" id="IPR050482">
    <property type="entry name" value="Sensor_HK_TwoCompSys"/>
</dbReference>
<feature type="domain" description="Signal transduction histidine kinase subgroup 3 dimerisation and phosphoacceptor" evidence="12">
    <location>
        <begin position="174"/>
        <end position="231"/>
    </location>
</feature>
<reference evidence="13 16" key="2">
    <citation type="submission" date="2020-07" db="EMBL/GenBank/DDBJ databases">
        <authorList>
            <person name="Feng H."/>
        </authorList>
    </citation>
    <scope>NUCLEOTIDE SEQUENCE [LARGE SCALE GENOMIC DNA]</scope>
    <source>
        <strain evidence="13">S-12</strain>
        <strain evidence="16">s-12</strain>
    </source>
</reference>
<keyword evidence="6 14" id="KW-0418">Kinase</keyword>